<proteinExistence type="predicted"/>
<evidence type="ECO:0000313" key="2">
    <source>
        <dbReference type="Proteomes" id="UP001163321"/>
    </source>
</evidence>
<comment type="caution">
    <text evidence="1">The sequence shown here is derived from an EMBL/GenBank/DDBJ whole genome shotgun (WGS) entry which is preliminary data.</text>
</comment>
<evidence type="ECO:0000313" key="1">
    <source>
        <dbReference type="EMBL" id="KAI9911873.1"/>
    </source>
</evidence>
<protein>
    <submittedName>
        <fullName evidence="1">Uncharacterized protein</fullName>
    </submittedName>
</protein>
<organism evidence="1 2">
    <name type="scientific">Peronosclerospora sorghi</name>
    <dbReference type="NCBI Taxonomy" id="230839"/>
    <lineage>
        <taxon>Eukaryota</taxon>
        <taxon>Sar</taxon>
        <taxon>Stramenopiles</taxon>
        <taxon>Oomycota</taxon>
        <taxon>Peronosporomycetes</taxon>
        <taxon>Peronosporales</taxon>
        <taxon>Peronosporaceae</taxon>
        <taxon>Peronosclerospora</taxon>
    </lineage>
</organism>
<accession>A0ACC0VZA8</accession>
<reference evidence="1 2" key="1">
    <citation type="journal article" date="2022" name="bioRxiv">
        <title>The genome of the oomycete Peronosclerospora sorghi, a cosmopolitan pathogen of maize and sorghum, is inflated with dispersed pseudogenes.</title>
        <authorList>
            <person name="Fletcher K."/>
            <person name="Martin F."/>
            <person name="Isakeit T."/>
            <person name="Cavanaugh K."/>
            <person name="Magill C."/>
            <person name="Michelmore R."/>
        </authorList>
    </citation>
    <scope>NUCLEOTIDE SEQUENCE [LARGE SCALE GENOMIC DNA]</scope>
    <source>
        <strain evidence="1">P6</strain>
    </source>
</reference>
<dbReference type="EMBL" id="CM047584">
    <property type="protein sequence ID" value="KAI9911873.1"/>
    <property type="molecule type" value="Genomic_DNA"/>
</dbReference>
<name>A0ACC0VZA8_9STRA</name>
<sequence length="539" mass="61213">MHVLSLSGTEGRPRGPPRVLSDASLTLRCPLPPSLRRPPRASRASRAPTPSVAPLPESWESRAWDTLVLARPPPRGVTSKHAVDAAWEEEEAPLLPDDFPRLIVNLTRVERDHFPRDGACEPRTVLQFVKEALETHFAALMDVLFEQRVCFHCTYGTSRARVDALHRAYPDDVFALLDYPATIEDVPLHAYLVPLSCRSRWKSVDYVIECLRHCSRDIRWKTSVKIEMEALAEQERAHFDANQRQLSDAIDELTRVRDSMRDRIEERSRRGEPVDGLAVLRRKLDEIDTRLMRLLDAFLKEPELDEEECAAACGTLRNQVTPGMNVLDSVVVMIFSRLPQAWSVHGTTRTTHEHVQMLVDTHLHILRLWKKDFGRLPPKRPRPAPDATEGDEEWTQEPRTQVTAQCAASPEIVDGRGSMDDRNREEDESVDDRTTRGEDDADGYGADFDSEESQSDEEDEDATVKQARVLETRDSSAADIVSTQRRRRRKRPKGSRTLPTDKVEEYESDCDRATAPFQPYACTGGVGLLRLAKENETLF</sequence>
<keyword evidence="2" id="KW-1185">Reference proteome</keyword>
<dbReference type="Proteomes" id="UP001163321">
    <property type="component" value="Chromosome 5"/>
</dbReference>
<gene>
    <name evidence="1" type="ORF">PsorP6_009454</name>
</gene>